<keyword evidence="2" id="KW-0479">Metal-binding</keyword>
<sequence length="483" mass="53436">MRLNLLSLIFILVICSLQALKAKPNVVLILADDMSPTLSLLGTPGIETPNIDALATQGVYFENAFAASASCSPSRTAILTGMWPHSNGNWRNVHTPRLDLPDKAFSKQTDIRDKVGIGNNVPTLPELMQANGYFTAITQKLHLSPAWRYPFDARNPVQSNPVQFHSAISSFIQKSGEKPFFIMANVAAPHRPYRTHLKQNPGQELPAADTIEVPPFLPDLPGVRRDMQEYYACVEIADACAGAILEALEDSGELDNTLVIFTSDQGMPIHHAKASAYPAGIQIPLVIAGPGVKGGREVGLPVSQVDYAPTILNYCKISVPANMQGQSLMPVLDGGDSLPGREYVFAEHNSHGPDPREFFPQRVVTDGTWYYILNLDPRKPQRLPDDLRGVEVWGNYAYADILAAQDTHAEQALFLTQFDSPRAREHLYRLDQDPWGVDDLVGDSMVSSQLRKLREVMENWRRETNDIKRSPLEIPEHAVTATN</sequence>
<proteinExistence type="inferred from homology"/>
<keyword evidence="7" id="KW-1185">Reference proteome</keyword>
<dbReference type="GO" id="GO:0046872">
    <property type="term" value="F:metal ion binding"/>
    <property type="evidence" value="ECO:0007669"/>
    <property type="project" value="UniProtKB-KW"/>
</dbReference>
<accession>A0AAQ3LBZ7</accession>
<dbReference type="InterPro" id="IPR050738">
    <property type="entry name" value="Sulfatase"/>
</dbReference>
<dbReference type="AlphaFoldDB" id="A0AAQ3LBZ7"/>
<dbReference type="Gene3D" id="3.40.720.10">
    <property type="entry name" value="Alkaline Phosphatase, subunit A"/>
    <property type="match status" value="1"/>
</dbReference>
<dbReference type="InterPro" id="IPR024607">
    <property type="entry name" value="Sulfatase_CS"/>
</dbReference>
<keyword evidence="4" id="KW-0106">Calcium</keyword>
<evidence type="ECO:0000313" key="6">
    <source>
        <dbReference type="EMBL" id="WOO43304.1"/>
    </source>
</evidence>
<dbReference type="Proteomes" id="UP001304300">
    <property type="component" value="Chromosome"/>
</dbReference>
<evidence type="ECO:0000256" key="4">
    <source>
        <dbReference type="ARBA" id="ARBA00022837"/>
    </source>
</evidence>
<protein>
    <submittedName>
        <fullName evidence="6">Sulfatase</fullName>
    </submittedName>
</protein>
<reference evidence="6 7" key="1">
    <citation type="submission" date="2023-10" db="EMBL/GenBank/DDBJ databases">
        <title>Rubellicoccus peritrichatus gen. nov., sp. nov., isolated from an algae of coral reef tank.</title>
        <authorList>
            <person name="Luo J."/>
        </authorList>
    </citation>
    <scope>NUCLEOTIDE SEQUENCE [LARGE SCALE GENOMIC DNA]</scope>
    <source>
        <strain evidence="6 7">CR14</strain>
    </source>
</reference>
<dbReference type="SUPFAM" id="SSF53649">
    <property type="entry name" value="Alkaline phosphatase-like"/>
    <property type="match status" value="1"/>
</dbReference>
<name>A0AAQ3LBZ7_9BACT</name>
<evidence type="ECO:0000256" key="3">
    <source>
        <dbReference type="ARBA" id="ARBA00022801"/>
    </source>
</evidence>
<dbReference type="GO" id="GO:0004065">
    <property type="term" value="F:arylsulfatase activity"/>
    <property type="evidence" value="ECO:0007669"/>
    <property type="project" value="TreeGrafter"/>
</dbReference>
<dbReference type="RefSeq" id="WP_317835852.1">
    <property type="nucleotide sequence ID" value="NZ_CP136920.1"/>
</dbReference>
<dbReference type="PANTHER" id="PTHR42693:SF33">
    <property type="entry name" value="ARYLSULFATASE"/>
    <property type="match status" value="1"/>
</dbReference>
<evidence type="ECO:0000259" key="5">
    <source>
        <dbReference type="Pfam" id="PF00884"/>
    </source>
</evidence>
<evidence type="ECO:0000256" key="2">
    <source>
        <dbReference type="ARBA" id="ARBA00022723"/>
    </source>
</evidence>
<evidence type="ECO:0000256" key="1">
    <source>
        <dbReference type="ARBA" id="ARBA00008779"/>
    </source>
</evidence>
<gene>
    <name evidence="6" type="ORF">RZN69_09395</name>
</gene>
<dbReference type="InterPro" id="IPR000917">
    <property type="entry name" value="Sulfatase_N"/>
</dbReference>
<dbReference type="EMBL" id="CP136920">
    <property type="protein sequence ID" value="WOO43304.1"/>
    <property type="molecule type" value="Genomic_DNA"/>
</dbReference>
<dbReference type="Pfam" id="PF00884">
    <property type="entry name" value="Sulfatase"/>
    <property type="match status" value="1"/>
</dbReference>
<evidence type="ECO:0000313" key="7">
    <source>
        <dbReference type="Proteomes" id="UP001304300"/>
    </source>
</evidence>
<dbReference type="InterPro" id="IPR017850">
    <property type="entry name" value="Alkaline_phosphatase_core_sf"/>
</dbReference>
<dbReference type="CDD" id="cd16027">
    <property type="entry name" value="SGSH"/>
    <property type="match status" value="1"/>
</dbReference>
<keyword evidence="3" id="KW-0378">Hydrolase</keyword>
<feature type="domain" description="Sulfatase N-terminal" evidence="5">
    <location>
        <begin position="24"/>
        <end position="314"/>
    </location>
</feature>
<dbReference type="PROSITE" id="PS00523">
    <property type="entry name" value="SULFATASE_1"/>
    <property type="match status" value="1"/>
</dbReference>
<dbReference type="PANTHER" id="PTHR42693">
    <property type="entry name" value="ARYLSULFATASE FAMILY MEMBER"/>
    <property type="match status" value="1"/>
</dbReference>
<dbReference type="KEGG" id="puo:RZN69_09395"/>
<organism evidence="6 7">
    <name type="scientific">Rubellicoccus peritrichatus</name>
    <dbReference type="NCBI Taxonomy" id="3080537"/>
    <lineage>
        <taxon>Bacteria</taxon>
        <taxon>Pseudomonadati</taxon>
        <taxon>Verrucomicrobiota</taxon>
        <taxon>Opitutia</taxon>
        <taxon>Puniceicoccales</taxon>
        <taxon>Cerasicoccaceae</taxon>
        <taxon>Rubellicoccus</taxon>
    </lineage>
</organism>
<comment type="similarity">
    <text evidence="1">Belongs to the sulfatase family.</text>
</comment>